<evidence type="ECO:0000313" key="4">
    <source>
        <dbReference type="Proteomes" id="UP001385951"/>
    </source>
</evidence>
<dbReference type="EMBL" id="JASBNA010000006">
    <property type="protein sequence ID" value="KAK7690805.1"/>
    <property type="molecule type" value="Genomic_DNA"/>
</dbReference>
<evidence type="ECO:0000256" key="1">
    <source>
        <dbReference type="SAM" id="MobiDB-lite"/>
    </source>
</evidence>
<dbReference type="AlphaFoldDB" id="A0AAW0GNN6"/>
<gene>
    <name evidence="3" type="ORF">QCA50_005905</name>
</gene>
<dbReference type="InterPro" id="IPR058913">
    <property type="entry name" value="Integrase_dom_put"/>
</dbReference>
<proteinExistence type="predicted"/>
<feature type="domain" description="Integrase core" evidence="2">
    <location>
        <begin position="161"/>
        <end position="340"/>
    </location>
</feature>
<comment type="caution">
    <text evidence="3">The sequence shown here is derived from an EMBL/GenBank/DDBJ whole genome shotgun (WGS) entry which is preliminary data.</text>
</comment>
<dbReference type="Pfam" id="PF24764">
    <property type="entry name" value="rva_4"/>
    <property type="match status" value="1"/>
</dbReference>
<sequence length="424" mass="47903">MEEGSSNTGKSNNNPTGINQFKDCPPKNDEQTAALITGYHKRGITGKLQISELLAEEHDIKMSQRTVARRLKDLGLKGSGATTREMPLPQKRQLVLDQLAVDPSSRRGPRMIKEYITHDTGLHLTRDFIEQEMRIHDPDGFAVRLPTAKKISRRPIVCLGPHHEWSADGHDKLAKIGFPIWGVRDVWGGKWLGLWVVPNNRLKLAVAYLYLQLVEELGGMSVQMTTDCGSETTEIFGLANALREAFSPHLIDPGGSNVLPAHRFMKSVHNITIERGWLRLRLQWGDNVKVFWEAGSGVYDATNHHQYELVQWLWSKLIQQELDHLRSTFNDHKVRRNKEKLGPSGVSPNIATALYAKYGGEWGLQPVDVNVVRQLKEELGGEDLVRFVPAEYATHAQTIYDSLGIESLEFNNVWNIFTLMLPLI</sequence>
<name>A0AAW0GNN6_9APHY</name>
<dbReference type="Proteomes" id="UP001385951">
    <property type="component" value="Unassembled WGS sequence"/>
</dbReference>
<dbReference type="PANTHER" id="PTHR46177:SF1">
    <property type="entry name" value="INTEGRASE CATALYTIC DOMAIN-CONTAINING PROTEIN"/>
    <property type="match status" value="1"/>
</dbReference>
<dbReference type="PANTHER" id="PTHR46177">
    <property type="entry name" value="INTEGRASE CATALYTIC DOMAIN-CONTAINING PROTEIN"/>
    <property type="match status" value="1"/>
</dbReference>
<reference evidence="3 4" key="1">
    <citation type="submission" date="2022-09" db="EMBL/GenBank/DDBJ databases">
        <authorList>
            <person name="Palmer J.M."/>
        </authorList>
    </citation>
    <scope>NUCLEOTIDE SEQUENCE [LARGE SCALE GENOMIC DNA]</scope>
    <source>
        <strain evidence="3 4">DSM 7382</strain>
    </source>
</reference>
<feature type="region of interest" description="Disordered" evidence="1">
    <location>
        <begin position="1"/>
        <end position="29"/>
    </location>
</feature>
<evidence type="ECO:0000259" key="2">
    <source>
        <dbReference type="Pfam" id="PF24764"/>
    </source>
</evidence>
<keyword evidence="4" id="KW-1185">Reference proteome</keyword>
<protein>
    <recommendedName>
        <fullName evidence="2">Integrase core domain-containing protein</fullName>
    </recommendedName>
</protein>
<feature type="compositionally biased region" description="Polar residues" evidence="1">
    <location>
        <begin position="1"/>
        <end position="19"/>
    </location>
</feature>
<evidence type="ECO:0000313" key="3">
    <source>
        <dbReference type="EMBL" id="KAK7690805.1"/>
    </source>
</evidence>
<accession>A0AAW0GNN6</accession>
<organism evidence="3 4">
    <name type="scientific">Cerrena zonata</name>
    <dbReference type="NCBI Taxonomy" id="2478898"/>
    <lineage>
        <taxon>Eukaryota</taxon>
        <taxon>Fungi</taxon>
        <taxon>Dikarya</taxon>
        <taxon>Basidiomycota</taxon>
        <taxon>Agaricomycotina</taxon>
        <taxon>Agaricomycetes</taxon>
        <taxon>Polyporales</taxon>
        <taxon>Cerrenaceae</taxon>
        <taxon>Cerrena</taxon>
    </lineage>
</organism>